<dbReference type="AlphaFoldDB" id="A0A428SPE0"/>
<dbReference type="SUPFAM" id="SSF51735">
    <property type="entry name" value="NAD(P)-binding Rossmann-fold domains"/>
    <property type="match status" value="1"/>
</dbReference>
<dbReference type="Pfam" id="PF00106">
    <property type="entry name" value="adh_short"/>
    <property type="match status" value="1"/>
</dbReference>
<dbReference type="Proteomes" id="UP000287144">
    <property type="component" value="Unassembled WGS sequence"/>
</dbReference>
<keyword evidence="2" id="KW-1185">Reference proteome</keyword>
<dbReference type="EMBL" id="NKCK01000216">
    <property type="protein sequence ID" value="RSL91644.1"/>
    <property type="molecule type" value="Genomic_DNA"/>
</dbReference>
<dbReference type="PRINTS" id="PR00081">
    <property type="entry name" value="GDHRDH"/>
</dbReference>
<dbReference type="InterPro" id="IPR052184">
    <property type="entry name" value="SDR_enzymes"/>
</dbReference>
<name>A0A428SPE0_9HYPO</name>
<dbReference type="Gene3D" id="3.40.50.720">
    <property type="entry name" value="NAD(P)-binding Rossmann-like Domain"/>
    <property type="match status" value="1"/>
</dbReference>
<sequence length="339" mass="36853">MASYLITGASRGLGFEFLRQLSDKSDNIVIGLADINDYEALKASVDETSKITGGKLDYIIANAGLVSPWSAYDPLSVLGEQPEKLEEDLIASFKVNVVGNIHLFNLYVPLLLKGQGKKAITISTGMADPDFVSQFSISVSGPYAISKAAVNLAVAKFDAEYRKDGLLFMAVSPGMVDTGHYGEATEEQTQKAGEMLKQFQSYSPSFAGPITPKESVTAVLSVMHKASIEAGNGGSFVSHFGNKQFAPARPVVQYDRQSVYSSSITVFLLSYPIKGRASTIIFFKHSALPSSHIFKLLQQRLFVQGSALSCRSLLTGVKWYLCRFDCGDNVLLLWMLRTG</sequence>
<organism evidence="1 2">
    <name type="scientific">Fusarium oligoseptatum</name>
    <dbReference type="NCBI Taxonomy" id="2604345"/>
    <lineage>
        <taxon>Eukaryota</taxon>
        <taxon>Fungi</taxon>
        <taxon>Dikarya</taxon>
        <taxon>Ascomycota</taxon>
        <taxon>Pezizomycotina</taxon>
        <taxon>Sordariomycetes</taxon>
        <taxon>Hypocreomycetidae</taxon>
        <taxon>Hypocreales</taxon>
        <taxon>Nectriaceae</taxon>
        <taxon>Fusarium</taxon>
        <taxon>Fusarium solani species complex</taxon>
    </lineage>
</organism>
<proteinExistence type="predicted"/>
<dbReference type="InterPro" id="IPR036291">
    <property type="entry name" value="NAD(P)-bd_dom_sf"/>
</dbReference>
<dbReference type="PANTHER" id="PTHR45458:SF3">
    <property type="entry name" value="CHAIN DEHYDROGENASE (ATSC), PUTATIVE-RELATED"/>
    <property type="match status" value="1"/>
</dbReference>
<gene>
    <name evidence="1" type="ORF">CEP52_014217</name>
</gene>
<dbReference type="InterPro" id="IPR002347">
    <property type="entry name" value="SDR_fam"/>
</dbReference>
<evidence type="ECO:0000313" key="1">
    <source>
        <dbReference type="EMBL" id="RSL91644.1"/>
    </source>
</evidence>
<protein>
    <submittedName>
        <fullName evidence="1">Uncharacterized protein</fullName>
    </submittedName>
</protein>
<dbReference type="GO" id="GO:0016616">
    <property type="term" value="F:oxidoreductase activity, acting on the CH-OH group of donors, NAD or NADP as acceptor"/>
    <property type="evidence" value="ECO:0007669"/>
    <property type="project" value="TreeGrafter"/>
</dbReference>
<comment type="caution">
    <text evidence="1">The sequence shown here is derived from an EMBL/GenBank/DDBJ whole genome shotgun (WGS) entry which is preliminary data.</text>
</comment>
<accession>A0A428SPE0</accession>
<evidence type="ECO:0000313" key="2">
    <source>
        <dbReference type="Proteomes" id="UP000287144"/>
    </source>
</evidence>
<dbReference type="PANTHER" id="PTHR45458">
    <property type="entry name" value="SHORT-CHAIN DEHYDROGENASE/REDUCTASE SDR"/>
    <property type="match status" value="1"/>
</dbReference>
<reference evidence="1 2" key="1">
    <citation type="submission" date="2017-06" db="EMBL/GenBank/DDBJ databases">
        <title>Comparative genomic analysis of Ambrosia Fusariam Clade fungi.</title>
        <authorList>
            <person name="Stajich J.E."/>
            <person name="Carrillo J."/>
            <person name="Kijimoto T."/>
            <person name="Eskalen A."/>
            <person name="O'Donnell K."/>
            <person name="Kasson M."/>
        </authorList>
    </citation>
    <scope>NUCLEOTIDE SEQUENCE [LARGE SCALE GENOMIC DNA]</scope>
    <source>
        <strain evidence="1 2">NRRL62579</strain>
    </source>
</reference>